<keyword evidence="2" id="KW-1185">Reference proteome</keyword>
<dbReference type="Proteomes" id="UP001066276">
    <property type="component" value="Chromosome 6"/>
</dbReference>
<organism evidence="1 2">
    <name type="scientific">Pleurodeles waltl</name>
    <name type="common">Iberian ribbed newt</name>
    <dbReference type="NCBI Taxonomy" id="8319"/>
    <lineage>
        <taxon>Eukaryota</taxon>
        <taxon>Metazoa</taxon>
        <taxon>Chordata</taxon>
        <taxon>Craniata</taxon>
        <taxon>Vertebrata</taxon>
        <taxon>Euteleostomi</taxon>
        <taxon>Amphibia</taxon>
        <taxon>Batrachia</taxon>
        <taxon>Caudata</taxon>
        <taxon>Salamandroidea</taxon>
        <taxon>Salamandridae</taxon>
        <taxon>Pleurodelinae</taxon>
        <taxon>Pleurodeles</taxon>
    </lineage>
</organism>
<reference evidence="1" key="1">
    <citation type="journal article" date="2022" name="bioRxiv">
        <title>Sequencing and chromosome-scale assembly of the giantPleurodeles waltlgenome.</title>
        <authorList>
            <person name="Brown T."/>
            <person name="Elewa A."/>
            <person name="Iarovenko S."/>
            <person name="Subramanian E."/>
            <person name="Araus A.J."/>
            <person name="Petzold A."/>
            <person name="Susuki M."/>
            <person name="Suzuki K.-i.T."/>
            <person name="Hayashi T."/>
            <person name="Toyoda A."/>
            <person name="Oliveira C."/>
            <person name="Osipova E."/>
            <person name="Leigh N.D."/>
            <person name="Simon A."/>
            <person name="Yun M.H."/>
        </authorList>
    </citation>
    <scope>NUCLEOTIDE SEQUENCE</scope>
    <source>
        <strain evidence="1">20211129_DDA</strain>
        <tissue evidence="1">Liver</tissue>
    </source>
</reference>
<evidence type="ECO:0000313" key="1">
    <source>
        <dbReference type="EMBL" id="KAJ1141444.1"/>
    </source>
</evidence>
<sequence length="177" mass="18758">MLSPEALGALAAWGLRLVREGRLLPVGRLTAGASDARGYVLLQCRAHAPPRRTAAALGRPLGGRCCSPTVREGCPWDPPTSLQTLKFHRLRLVSGEVSPTARISVGLRRRPRAALEGCSILTGCGRCTCCSPKSNCSFLPSEDSAAPLAARASCWVLVSIWLLAEHPVKLLRGAAAL</sequence>
<proteinExistence type="predicted"/>
<comment type="caution">
    <text evidence="1">The sequence shown here is derived from an EMBL/GenBank/DDBJ whole genome shotgun (WGS) entry which is preliminary data.</text>
</comment>
<dbReference type="AlphaFoldDB" id="A0AAV7QNZ9"/>
<dbReference type="EMBL" id="JANPWB010000010">
    <property type="protein sequence ID" value="KAJ1141444.1"/>
    <property type="molecule type" value="Genomic_DNA"/>
</dbReference>
<gene>
    <name evidence="1" type="ORF">NDU88_007776</name>
</gene>
<evidence type="ECO:0000313" key="2">
    <source>
        <dbReference type="Proteomes" id="UP001066276"/>
    </source>
</evidence>
<protein>
    <submittedName>
        <fullName evidence="1">Uncharacterized protein</fullName>
    </submittedName>
</protein>
<name>A0AAV7QNZ9_PLEWA</name>
<accession>A0AAV7QNZ9</accession>